<evidence type="ECO:0000313" key="3">
    <source>
        <dbReference type="Proteomes" id="UP001174691"/>
    </source>
</evidence>
<evidence type="ECO:0000313" key="2">
    <source>
        <dbReference type="EMBL" id="KAJ9134693.1"/>
    </source>
</evidence>
<keyword evidence="1" id="KW-0732">Signal</keyword>
<accession>A0AA38VEJ7</accession>
<proteinExistence type="predicted"/>
<evidence type="ECO:0008006" key="4">
    <source>
        <dbReference type="Google" id="ProtNLM"/>
    </source>
</evidence>
<dbReference type="AlphaFoldDB" id="A0AA38VEJ7"/>
<organism evidence="2 3">
    <name type="scientific">Coniochaeta hoffmannii</name>
    <dbReference type="NCBI Taxonomy" id="91930"/>
    <lineage>
        <taxon>Eukaryota</taxon>
        <taxon>Fungi</taxon>
        <taxon>Dikarya</taxon>
        <taxon>Ascomycota</taxon>
        <taxon>Pezizomycotina</taxon>
        <taxon>Sordariomycetes</taxon>
        <taxon>Sordariomycetidae</taxon>
        <taxon>Coniochaetales</taxon>
        <taxon>Coniochaetaceae</taxon>
        <taxon>Coniochaeta</taxon>
    </lineage>
</organism>
<feature type="chain" id="PRO_5041358177" description="Small secreted protein" evidence="1">
    <location>
        <begin position="20"/>
        <end position="122"/>
    </location>
</feature>
<name>A0AA38VEJ7_9PEZI</name>
<comment type="caution">
    <text evidence="2">The sequence shown here is derived from an EMBL/GenBank/DDBJ whole genome shotgun (WGS) entry which is preliminary data.</text>
</comment>
<feature type="signal peptide" evidence="1">
    <location>
        <begin position="1"/>
        <end position="19"/>
    </location>
</feature>
<gene>
    <name evidence="2" type="ORF">NKR19_g8563</name>
</gene>
<keyword evidence="3" id="KW-1185">Reference proteome</keyword>
<dbReference type="EMBL" id="JANBVN010000177">
    <property type="protein sequence ID" value="KAJ9134693.1"/>
    <property type="molecule type" value="Genomic_DNA"/>
</dbReference>
<protein>
    <recommendedName>
        <fullName evidence="4">Small secreted protein</fullName>
    </recommendedName>
</protein>
<reference evidence="2" key="1">
    <citation type="submission" date="2022-07" db="EMBL/GenBank/DDBJ databases">
        <title>Fungi with potential for degradation of polypropylene.</title>
        <authorList>
            <person name="Gostincar C."/>
        </authorList>
    </citation>
    <scope>NUCLEOTIDE SEQUENCE</scope>
    <source>
        <strain evidence="2">EXF-13287</strain>
    </source>
</reference>
<dbReference type="Proteomes" id="UP001174691">
    <property type="component" value="Unassembled WGS sequence"/>
</dbReference>
<evidence type="ECO:0000256" key="1">
    <source>
        <dbReference type="SAM" id="SignalP"/>
    </source>
</evidence>
<sequence>MHFSLSLILTAMATTAVSAATLPMQASKVNTTELAAAHVFSLAEFTDGHCTQGQRDWTLNEGVCYAAESNSWSLDIWYMDPGCHVGLFNQGNCGNDGTIAISNPGTYQCADLTGITHYQLYC</sequence>